<dbReference type="AlphaFoldDB" id="A0A074JLM0"/>
<dbReference type="GO" id="GO:0005524">
    <property type="term" value="F:ATP binding"/>
    <property type="evidence" value="ECO:0007669"/>
    <property type="project" value="UniProtKB-KW"/>
</dbReference>
<dbReference type="InterPro" id="IPR003439">
    <property type="entry name" value="ABC_transporter-like_ATP-bd"/>
</dbReference>
<dbReference type="STRING" id="1353537.TP2_02850"/>
<dbReference type="PANTHER" id="PTHR42794">
    <property type="entry name" value="HEMIN IMPORT ATP-BINDING PROTEIN HMUV"/>
    <property type="match status" value="1"/>
</dbReference>
<dbReference type="PANTHER" id="PTHR42794:SF1">
    <property type="entry name" value="HEMIN IMPORT ATP-BINDING PROTEIN HMUV"/>
    <property type="match status" value="1"/>
</dbReference>
<protein>
    <recommendedName>
        <fullName evidence="6">ABC transporter domain-containing protein</fullName>
    </recommendedName>
</protein>
<keyword evidence="8" id="KW-1185">Reference proteome</keyword>
<dbReference type="Proteomes" id="UP000027432">
    <property type="component" value="Unassembled WGS sequence"/>
</dbReference>
<evidence type="ECO:0000313" key="7">
    <source>
        <dbReference type="EMBL" id="KEO56483.1"/>
    </source>
</evidence>
<dbReference type="PROSITE" id="PS00211">
    <property type="entry name" value="ABC_TRANSPORTER_1"/>
    <property type="match status" value="1"/>
</dbReference>
<reference evidence="7 8" key="1">
    <citation type="submission" date="2013-07" db="EMBL/GenBank/DDBJ databases">
        <title>Thioclava pacifica DSM 10166 Genome Sequencing.</title>
        <authorList>
            <person name="Lai Q."/>
            <person name="Shao Z."/>
        </authorList>
    </citation>
    <scope>NUCLEOTIDE SEQUENCE [LARGE SCALE GENOMIC DNA]</scope>
    <source>
        <strain evidence="7 8">DSM 10166</strain>
    </source>
</reference>
<keyword evidence="4" id="KW-1278">Translocase</keyword>
<dbReference type="RefSeq" id="WP_038073442.1">
    <property type="nucleotide sequence ID" value="NZ_AUND01000001.1"/>
</dbReference>
<dbReference type="PROSITE" id="PS50893">
    <property type="entry name" value="ABC_TRANSPORTER_2"/>
    <property type="match status" value="1"/>
</dbReference>
<evidence type="ECO:0000256" key="1">
    <source>
        <dbReference type="ARBA" id="ARBA00022448"/>
    </source>
</evidence>
<evidence type="ECO:0000256" key="3">
    <source>
        <dbReference type="ARBA" id="ARBA00022840"/>
    </source>
</evidence>
<feature type="domain" description="ABC transporter" evidence="6">
    <location>
        <begin position="2"/>
        <end position="228"/>
    </location>
</feature>
<dbReference type="InterPro" id="IPR003593">
    <property type="entry name" value="AAA+_ATPase"/>
</dbReference>
<keyword evidence="1" id="KW-0813">Transport</keyword>
<dbReference type="InterPro" id="IPR017871">
    <property type="entry name" value="ABC_transporter-like_CS"/>
</dbReference>
<dbReference type="Gene3D" id="3.40.50.300">
    <property type="entry name" value="P-loop containing nucleotide triphosphate hydrolases"/>
    <property type="match status" value="1"/>
</dbReference>
<proteinExistence type="predicted"/>
<dbReference type="eggNOG" id="COG1120">
    <property type="taxonomic scope" value="Bacteria"/>
</dbReference>
<comment type="caution">
    <text evidence="7">The sequence shown here is derived from an EMBL/GenBank/DDBJ whole genome shotgun (WGS) entry which is preliminary data.</text>
</comment>
<dbReference type="OrthoDB" id="9805601at2"/>
<dbReference type="SMART" id="SM00382">
    <property type="entry name" value="AAA"/>
    <property type="match status" value="1"/>
</dbReference>
<comment type="function">
    <text evidence="5">Part of the ABC transporter complex HmuTUV involved in hemin import. Responsible for energy coupling to the transport system.</text>
</comment>
<evidence type="ECO:0000256" key="4">
    <source>
        <dbReference type="ARBA" id="ARBA00022967"/>
    </source>
</evidence>
<accession>A0A074JLM0</accession>
<evidence type="ECO:0000256" key="5">
    <source>
        <dbReference type="ARBA" id="ARBA00037066"/>
    </source>
</evidence>
<gene>
    <name evidence="7" type="ORF">TP2_02850</name>
</gene>
<evidence type="ECO:0000259" key="6">
    <source>
        <dbReference type="PROSITE" id="PS50893"/>
    </source>
</evidence>
<keyword evidence="3" id="KW-0067">ATP-binding</keyword>
<evidence type="ECO:0000256" key="2">
    <source>
        <dbReference type="ARBA" id="ARBA00022741"/>
    </source>
</evidence>
<organism evidence="7 8">
    <name type="scientific">Thioclava pacifica DSM 10166</name>
    <dbReference type="NCBI Taxonomy" id="1353537"/>
    <lineage>
        <taxon>Bacteria</taxon>
        <taxon>Pseudomonadati</taxon>
        <taxon>Pseudomonadota</taxon>
        <taxon>Alphaproteobacteria</taxon>
        <taxon>Rhodobacterales</taxon>
        <taxon>Paracoccaceae</taxon>
        <taxon>Thioclava</taxon>
    </lineage>
</organism>
<dbReference type="SUPFAM" id="SSF52540">
    <property type="entry name" value="P-loop containing nucleoside triphosphate hydrolases"/>
    <property type="match status" value="1"/>
</dbReference>
<dbReference type="Pfam" id="PF00005">
    <property type="entry name" value="ABC_tran"/>
    <property type="match status" value="1"/>
</dbReference>
<dbReference type="InterPro" id="IPR027417">
    <property type="entry name" value="P-loop_NTPase"/>
</dbReference>
<evidence type="ECO:0000313" key="8">
    <source>
        <dbReference type="Proteomes" id="UP000027432"/>
    </source>
</evidence>
<dbReference type="EMBL" id="AUND01000001">
    <property type="protein sequence ID" value="KEO56483.1"/>
    <property type="molecule type" value="Genomic_DNA"/>
</dbReference>
<dbReference type="GO" id="GO:0016887">
    <property type="term" value="F:ATP hydrolysis activity"/>
    <property type="evidence" value="ECO:0007669"/>
    <property type="project" value="InterPro"/>
</dbReference>
<name>A0A074JLM0_9RHOB</name>
<sequence>MLELQDLSVLRGECPVVDGVTAQVGPGELIGLIGPNGAGKTTLMRGALGLIAHRGASSLAARDPVARAKLAAWLPQAREIAWGLSVAELVALGRLPHGRDQNTVGAAAVEEALRRMGLESYRERTATHLSGGEQARVLIARALAQQSPLILADEPIAGLDPAAQIATMEVFAAHAQAGGAVVTSLHDLGLAARHCTRLWVMDRGRLVADGKPEEVLTEQLLAEVFHIRAHFKITPEGPVFQPLSTLGL</sequence>
<keyword evidence="2" id="KW-0547">Nucleotide-binding</keyword>